<reference evidence="3" key="1">
    <citation type="journal article" date="2017" name="Front. Plant Sci.">
        <title>Climate Clever Clovers: New Paradigm to Reduce the Environmental Footprint of Ruminants by Breeding Low Methanogenic Forages Utilizing Haplotype Variation.</title>
        <authorList>
            <person name="Kaur P."/>
            <person name="Appels R."/>
            <person name="Bayer P.E."/>
            <person name="Keeble-Gagnere G."/>
            <person name="Wang J."/>
            <person name="Hirakawa H."/>
            <person name="Shirasawa K."/>
            <person name="Vercoe P."/>
            <person name="Stefanova K."/>
            <person name="Durmic Z."/>
            <person name="Nichols P."/>
            <person name="Revell C."/>
            <person name="Isobe S.N."/>
            <person name="Edwards D."/>
            <person name="Erskine W."/>
        </authorList>
    </citation>
    <scope>NUCLEOTIDE SEQUENCE [LARGE SCALE GENOMIC DNA]</scope>
    <source>
        <strain evidence="3">cv. Daliak</strain>
    </source>
</reference>
<dbReference type="AlphaFoldDB" id="A0A2Z6PFM2"/>
<dbReference type="Proteomes" id="UP000242715">
    <property type="component" value="Unassembled WGS sequence"/>
</dbReference>
<keyword evidence="1" id="KW-0732">Signal</keyword>
<feature type="chain" id="PRO_5016458204" evidence="1">
    <location>
        <begin position="19"/>
        <end position="88"/>
    </location>
</feature>
<gene>
    <name evidence="2" type="ORF">TSUD_86150</name>
</gene>
<accession>A0A2Z6PFM2</accession>
<keyword evidence="3" id="KW-1185">Reference proteome</keyword>
<dbReference type="EMBL" id="DF974451">
    <property type="protein sequence ID" value="GAU48632.1"/>
    <property type="molecule type" value="Genomic_DNA"/>
</dbReference>
<organism evidence="2 3">
    <name type="scientific">Trifolium subterraneum</name>
    <name type="common">Subterranean clover</name>
    <dbReference type="NCBI Taxonomy" id="3900"/>
    <lineage>
        <taxon>Eukaryota</taxon>
        <taxon>Viridiplantae</taxon>
        <taxon>Streptophyta</taxon>
        <taxon>Embryophyta</taxon>
        <taxon>Tracheophyta</taxon>
        <taxon>Spermatophyta</taxon>
        <taxon>Magnoliopsida</taxon>
        <taxon>eudicotyledons</taxon>
        <taxon>Gunneridae</taxon>
        <taxon>Pentapetalae</taxon>
        <taxon>rosids</taxon>
        <taxon>fabids</taxon>
        <taxon>Fabales</taxon>
        <taxon>Fabaceae</taxon>
        <taxon>Papilionoideae</taxon>
        <taxon>50 kb inversion clade</taxon>
        <taxon>NPAAA clade</taxon>
        <taxon>Hologalegina</taxon>
        <taxon>IRL clade</taxon>
        <taxon>Trifolieae</taxon>
        <taxon>Trifolium</taxon>
    </lineage>
</organism>
<protein>
    <submittedName>
        <fullName evidence="2">Uncharacterized protein</fullName>
    </submittedName>
</protein>
<proteinExistence type="predicted"/>
<name>A0A2Z6PFM2_TRISU</name>
<evidence type="ECO:0000313" key="2">
    <source>
        <dbReference type="EMBL" id="GAU48632.1"/>
    </source>
</evidence>
<feature type="signal peptide" evidence="1">
    <location>
        <begin position="1"/>
        <end position="18"/>
    </location>
</feature>
<evidence type="ECO:0000256" key="1">
    <source>
        <dbReference type="SAM" id="SignalP"/>
    </source>
</evidence>
<sequence>MVHHCLLALRCWVRHLLSLGIWINCCQVSPIRILWCLPRWCLVLEVLVLLNVGDSAILLLYYNVNVKEDGVGQLVGQVVEFGKWLVDG</sequence>
<evidence type="ECO:0000313" key="3">
    <source>
        <dbReference type="Proteomes" id="UP000242715"/>
    </source>
</evidence>